<sequence>MSGSRGRGCQAERGGRRPEASVAAARVSGARRVAARCAAQQNGPGGVTSGGSLLKIFDHISKS</sequence>
<accession>A0A3G2LWJ5</accession>
<reference evidence="2" key="1">
    <citation type="submission" date="2018-09" db="EMBL/GenBank/DDBJ databases">
        <title>Genetic Diversity of Carbapenem-Resistant Enterobacteriaceae (CRE) Clinical Isolates from a Tertiary Hospital in Eastern China.</title>
        <authorList>
            <person name="Du H."/>
        </authorList>
    </citation>
    <scope>NUCLEOTIDE SEQUENCE</scope>
    <source>
        <strain evidence="2">Kp735</strain>
        <plasmid evidence="2">pSZN_KPC</plasmid>
    </source>
</reference>
<dbReference type="EMBL" id="MH917123">
    <property type="protein sequence ID" value="AYN78009.1"/>
    <property type="molecule type" value="Genomic_DNA"/>
</dbReference>
<evidence type="ECO:0000313" key="2">
    <source>
        <dbReference type="EMBL" id="AYN78009.1"/>
    </source>
</evidence>
<organism evidence="2">
    <name type="scientific">Klebsiella pneumoniae</name>
    <dbReference type="NCBI Taxonomy" id="573"/>
    <lineage>
        <taxon>Bacteria</taxon>
        <taxon>Pseudomonadati</taxon>
        <taxon>Pseudomonadota</taxon>
        <taxon>Gammaproteobacteria</taxon>
        <taxon>Enterobacterales</taxon>
        <taxon>Enterobacteriaceae</taxon>
        <taxon>Klebsiella/Raoultella group</taxon>
        <taxon>Klebsiella</taxon>
        <taxon>Klebsiella pneumoniae complex</taxon>
    </lineage>
</organism>
<evidence type="ECO:0000256" key="1">
    <source>
        <dbReference type="SAM" id="MobiDB-lite"/>
    </source>
</evidence>
<dbReference type="AlphaFoldDB" id="A0A3G2LWJ5"/>
<keyword evidence="2" id="KW-0614">Plasmid</keyword>
<geneLocation type="plasmid" evidence="2">
    <name>pSZN_KPC</name>
</geneLocation>
<protein>
    <submittedName>
        <fullName evidence="2">Uncharacterized protein</fullName>
    </submittedName>
</protein>
<name>A0A3G2LWJ5_KLEPN</name>
<proteinExistence type="predicted"/>
<feature type="region of interest" description="Disordered" evidence="1">
    <location>
        <begin position="1"/>
        <end position="24"/>
    </location>
</feature>